<dbReference type="AlphaFoldDB" id="A0AAE1T9T6"/>
<protein>
    <submittedName>
        <fullName evidence="2">Uncharacterized protein</fullName>
    </submittedName>
</protein>
<accession>A0AAE1T9T6</accession>
<dbReference type="Proteomes" id="UP001289374">
    <property type="component" value="Unassembled WGS sequence"/>
</dbReference>
<organism evidence="2 3">
    <name type="scientific">Sesamum angolense</name>
    <dbReference type="NCBI Taxonomy" id="2727404"/>
    <lineage>
        <taxon>Eukaryota</taxon>
        <taxon>Viridiplantae</taxon>
        <taxon>Streptophyta</taxon>
        <taxon>Embryophyta</taxon>
        <taxon>Tracheophyta</taxon>
        <taxon>Spermatophyta</taxon>
        <taxon>Magnoliopsida</taxon>
        <taxon>eudicotyledons</taxon>
        <taxon>Gunneridae</taxon>
        <taxon>Pentapetalae</taxon>
        <taxon>asterids</taxon>
        <taxon>lamiids</taxon>
        <taxon>Lamiales</taxon>
        <taxon>Pedaliaceae</taxon>
        <taxon>Sesamum</taxon>
    </lineage>
</organism>
<evidence type="ECO:0000313" key="2">
    <source>
        <dbReference type="EMBL" id="KAK4384095.1"/>
    </source>
</evidence>
<feature type="compositionally biased region" description="Polar residues" evidence="1">
    <location>
        <begin position="1"/>
        <end position="25"/>
    </location>
</feature>
<keyword evidence="3" id="KW-1185">Reference proteome</keyword>
<proteinExistence type="predicted"/>
<name>A0AAE1T9T6_9LAMI</name>
<dbReference type="EMBL" id="JACGWL010000325">
    <property type="protein sequence ID" value="KAK4384095.1"/>
    <property type="molecule type" value="Genomic_DNA"/>
</dbReference>
<feature type="region of interest" description="Disordered" evidence="1">
    <location>
        <begin position="1"/>
        <end position="60"/>
    </location>
</feature>
<comment type="caution">
    <text evidence="2">The sequence shown here is derived from an EMBL/GenBank/DDBJ whole genome shotgun (WGS) entry which is preliminary data.</text>
</comment>
<evidence type="ECO:0000313" key="3">
    <source>
        <dbReference type="Proteomes" id="UP001289374"/>
    </source>
</evidence>
<gene>
    <name evidence="2" type="ORF">Sango_3092000</name>
</gene>
<evidence type="ECO:0000256" key="1">
    <source>
        <dbReference type="SAM" id="MobiDB-lite"/>
    </source>
</evidence>
<sequence length="504" mass="55564">MDENSLCSLTHTSPNTHTCSNSSHATTDDDDGDLRDGDHGVASATPAENVPTDSSPADEVSMEERIRNEFNISEFLKLATRDVDKGDSESMAALLDLNRRWTKKFGAASTTDGAGVAFAEFAQIRNRPQVPARWIPRLPTPEQAARILQAPASRVSLNAAPPDSQETRVFAADRVFDVSSSMPTLGISRPIQSTTEPRTAIPIVSDGFYAPSPLTHSPQAEPILDLTDSILSASPALMMADLNGQSASSTALDGDKITEAYHKSSHRTLSFVPPSVQNGEVIVRPSIDIVRHGSTRWKTTAVGYFLVYVQKPRAEPLKSTISADPINEHVVDPALAQRGDVPVEPVMPSTAKALSVNHVKCLWNVRGCRNRRDHQTAVRNLVTDSRLYFLGLLETRVTLPNVTRVQSSLMPRWKWFTDYNNPGNRIWLTWNDEFIDVDVVDIRAQFIHCRILIRTMRISILVTVASGDNEIGARRICGRLCVILQIQLGKNRGLWGVISMLFVI</sequence>
<reference evidence="2" key="1">
    <citation type="submission" date="2020-06" db="EMBL/GenBank/DDBJ databases">
        <authorList>
            <person name="Li T."/>
            <person name="Hu X."/>
            <person name="Zhang T."/>
            <person name="Song X."/>
            <person name="Zhang H."/>
            <person name="Dai N."/>
            <person name="Sheng W."/>
            <person name="Hou X."/>
            <person name="Wei L."/>
        </authorList>
    </citation>
    <scope>NUCLEOTIDE SEQUENCE</scope>
    <source>
        <strain evidence="2">K16</strain>
        <tissue evidence="2">Leaf</tissue>
    </source>
</reference>
<reference evidence="2" key="2">
    <citation type="journal article" date="2024" name="Plant">
        <title>Genomic evolution and insights into agronomic trait innovations of Sesamum species.</title>
        <authorList>
            <person name="Miao H."/>
            <person name="Wang L."/>
            <person name="Qu L."/>
            <person name="Liu H."/>
            <person name="Sun Y."/>
            <person name="Le M."/>
            <person name="Wang Q."/>
            <person name="Wei S."/>
            <person name="Zheng Y."/>
            <person name="Lin W."/>
            <person name="Duan Y."/>
            <person name="Cao H."/>
            <person name="Xiong S."/>
            <person name="Wang X."/>
            <person name="Wei L."/>
            <person name="Li C."/>
            <person name="Ma Q."/>
            <person name="Ju M."/>
            <person name="Zhao R."/>
            <person name="Li G."/>
            <person name="Mu C."/>
            <person name="Tian Q."/>
            <person name="Mei H."/>
            <person name="Zhang T."/>
            <person name="Gao T."/>
            <person name="Zhang H."/>
        </authorList>
    </citation>
    <scope>NUCLEOTIDE SEQUENCE</scope>
    <source>
        <strain evidence="2">K16</strain>
    </source>
</reference>